<dbReference type="OrthoDB" id="4498710at2"/>
<sequence>MDLQHVIRVLSPKQLRSVIECESARISLWSGAVSSGKTIASLLALLISVAKAPDNGLIFIVGRTLQTIERNLIEVLQQPAGPFGPLARYVQHTRGSTVAVIFGRTVHLIGANDVRAEGRIRGATASLIYIDEATLIPEAFFTMCLSRLRVPGARLLGTTNPDGPGHWLRRNFLLRGKDLDLRSWHFVLDDNPWLTADYVTALKKEYVGLFYRRFVLGEWCLAEGAVYDMWEPDHHVVTELPEIVDRLAIGCDYGTTNPFAGIALGLGRDGRLYLTHEWRYDSKHSRRQLTDVEYSARLTEWMDADDGPGRPRYLAVDPSAASFVAQCHRDGLNPYPANNAVSDGIRMVSSLLASDQLRVHASCAGWIEEIGSYSWDPAAAERGFDAPVKAADHSLDAGRYAIVTTEGLWRGALALAA</sequence>
<dbReference type="Gene3D" id="3.30.420.280">
    <property type="match status" value="1"/>
</dbReference>
<dbReference type="Gene3D" id="3.40.50.300">
    <property type="entry name" value="P-loop containing nucleotide triphosphate hydrolases"/>
    <property type="match status" value="1"/>
</dbReference>
<dbReference type="NCBIfam" id="TIGR01547">
    <property type="entry name" value="phage_term_2"/>
    <property type="match status" value="1"/>
</dbReference>
<accession>A0A6H9YFQ4</accession>
<reference evidence="1 2" key="1">
    <citation type="submission" date="2019-09" db="EMBL/GenBank/DDBJ databases">
        <title>Actinomadura physcomitrii sp. nov., a novel actinomycete isolated from moss [Physcomitrium sphaericum (Ludw) Fuernr].</title>
        <authorList>
            <person name="Zhuang X."/>
            <person name="Liu C."/>
        </authorList>
    </citation>
    <scope>NUCLEOTIDE SEQUENCE [LARGE SCALE GENOMIC DNA]</scope>
    <source>
        <strain evidence="1 2">HMC1</strain>
    </source>
</reference>
<dbReference type="InterPro" id="IPR006437">
    <property type="entry name" value="Phage_terminase_lsu"/>
</dbReference>
<dbReference type="AlphaFoldDB" id="A0A6H9YFQ4"/>
<name>A0A6H9YFQ4_9ACTN</name>
<evidence type="ECO:0000313" key="1">
    <source>
        <dbReference type="EMBL" id="KAB2344870.1"/>
    </source>
</evidence>
<evidence type="ECO:0000313" key="2">
    <source>
        <dbReference type="Proteomes" id="UP000468735"/>
    </source>
</evidence>
<dbReference type="EMBL" id="WBMT01000015">
    <property type="protein sequence ID" value="KAB2344870.1"/>
    <property type="molecule type" value="Genomic_DNA"/>
</dbReference>
<dbReference type="Proteomes" id="UP000468735">
    <property type="component" value="Unassembled WGS sequence"/>
</dbReference>
<dbReference type="Pfam" id="PF03237">
    <property type="entry name" value="Terminase_6N"/>
    <property type="match status" value="1"/>
</dbReference>
<dbReference type="InterPro" id="IPR027417">
    <property type="entry name" value="P-loop_NTPase"/>
</dbReference>
<proteinExistence type="predicted"/>
<gene>
    <name evidence="1" type="ORF">F8566_30220</name>
</gene>
<comment type="caution">
    <text evidence="1">The sequence shown here is derived from an EMBL/GenBank/DDBJ whole genome shotgun (WGS) entry which is preliminary data.</text>
</comment>
<dbReference type="SUPFAM" id="SSF52540">
    <property type="entry name" value="P-loop containing nucleoside triphosphate hydrolases"/>
    <property type="match status" value="1"/>
</dbReference>
<protein>
    <submittedName>
        <fullName evidence="1">PBSX family phage terminase large subunit</fullName>
    </submittedName>
</protein>
<organism evidence="1 2">
    <name type="scientific">Actinomadura rudentiformis</name>
    <dbReference type="NCBI Taxonomy" id="359158"/>
    <lineage>
        <taxon>Bacteria</taxon>
        <taxon>Bacillati</taxon>
        <taxon>Actinomycetota</taxon>
        <taxon>Actinomycetes</taxon>
        <taxon>Streptosporangiales</taxon>
        <taxon>Thermomonosporaceae</taxon>
        <taxon>Actinomadura</taxon>
    </lineage>
</organism>
<keyword evidence="2" id="KW-1185">Reference proteome</keyword>